<accession>A0A1F8ATU6</accession>
<feature type="transmembrane region" description="Helical" evidence="1">
    <location>
        <begin position="76"/>
        <end position="98"/>
    </location>
</feature>
<dbReference type="InterPro" id="IPR043993">
    <property type="entry name" value="T4SS_pilin"/>
</dbReference>
<dbReference type="EMBL" id="MGGW01000005">
    <property type="protein sequence ID" value="OGM55157.1"/>
    <property type="molecule type" value="Genomic_DNA"/>
</dbReference>
<dbReference type="Pfam" id="PF18895">
    <property type="entry name" value="T4SS_pilin"/>
    <property type="match status" value="1"/>
</dbReference>
<organism evidence="2 3">
    <name type="scientific">Candidatus Woesebacteria bacterium RIFCSPHIGHO2_12_FULL_41_24</name>
    <dbReference type="NCBI Taxonomy" id="1802510"/>
    <lineage>
        <taxon>Bacteria</taxon>
        <taxon>Candidatus Woeseibacteriota</taxon>
    </lineage>
</organism>
<gene>
    <name evidence="2" type="ORF">A3E44_04530</name>
</gene>
<reference evidence="2 3" key="1">
    <citation type="journal article" date="2016" name="Nat. Commun.">
        <title>Thousands of microbial genomes shed light on interconnected biogeochemical processes in an aquifer system.</title>
        <authorList>
            <person name="Anantharaman K."/>
            <person name="Brown C.T."/>
            <person name="Hug L.A."/>
            <person name="Sharon I."/>
            <person name="Castelle C.J."/>
            <person name="Probst A.J."/>
            <person name="Thomas B.C."/>
            <person name="Singh A."/>
            <person name="Wilkins M.J."/>
            <person name="Karaoz U."/>
            <person name="Brodie E.L."/>
            <person name="Williams K.H."/>
            <person name="Hubbard S.S."/>
            <person name="Banfield J.F."/>
        </authorList>
    </citation>
    <scope>NUCLEOTIDE SEQUENCE [LARGE SCALE GENOMIC DNA]</scope>
</reference>
<dbReference type="AlphaFoldDB" id="A0A1F8ATU6"/>
<dbReference type="Proteomes" id="UP000178603">
    <property type="component" value="Unassembled WGS sequence"/>
</dbReference>
<protein>
    <submittedName>
        <fullName evidence="2">Uncharacterized protein</fullName>
    </submittedName>
</protein>
<evidence type="ECO:0000313" key="2">
    <source>
        <dbReference type="EMBL" id="OGM55157.1"/>
    </source>
</evidence>
<keyword evidence="1" id="KW-0812">Transmembrane</keyword>
<name>A0A1F8ATU6_9BACT</name>
<keyword evidence="1" id="KW-1133">Transmembrane helix</keyword>
<proteinExistence type="predicted"/>
<sequence>MKSAQLIDFNTLQGGINSTRFDEDTTIGDIVNVAVPFIFVFAGLLLLLYLIYGGYTLMTSGGDPKKTGAAREKITYALIGFILVFAAFWITQIMARILGLEPLINVFG</sequence>
<evidence type="ECO:0000256" key="1">
    <source>
        <dbReference type="SAM" id="Phobius"/>
    </source>
</evidence>
<comment type="caution">
    <text evidence="2">The sequence shown here is derived from an EMBL/GenBank/DDBJ whole genome shotgun (WGS) entry which is preliminary data.</text>
</comment>
<evidence type="ECO:0000313" key="3">
    <source>
        <dbReference type="Proteomes" id="UP000178603"/>
    </source>
</evidence>
<dbReference type="NCBIfam" id="NF045849">
    <property type="entry name" value="ICE_MMCAP2_0565"/>
    <property type="match status" value="1"/>
</dbReference>
<keyword evidence="1" id="KW-0472">Membrane</keyword>
<feature type="transmembrane region" description="Helical" evidence="1">
    <location>
        <begin position="33"/>
        <end position="55"/>
    </location>
</feature>